<evidence type="ECO:0000313" key="2">
    <source>
        <dbReference type="EMBL" id="KAJ8558270.1"/>
    </source>
</evidence>
<keyword evidence="3" id="KW-1185">Reference proteome</keyword>
<comment type="caution">
    <text evidence="2">The sequence shown here is derived from an EMBL/GenBank/DDBJ whole genome shotgun (WGS) entry which is preliminary data.</text>
</comment>
<sequence length="350" mass="41774">MKRRFYLWEECINLREVKSLRKLNHLNIIKLKEIVMENNELLFILEYMAEEKANEEKEKSLKEAVGTIRVQRKGNVTREMTIRKRKLRQNTKKRITKGKGENNQKKQKDWKQQKKQTEEIQADQYEDEKGKERNRTKEQEAVNSTDQQKEQENQNKSQDIEDGEIREECEQQKEREIESVDQEMTQEDMVQEEIGDNIKENMNAPDDSSSLPTAIKMMPGINLLVDLNDNLLDTYSSQEMMENTDEVDNERMEQDKRCMKGQAEEEEGDREDHQHLREVCERHGISPVKRGRSRLRKMIKIEEKKLLLHPIVRETTKNRKLRGAMKPIQGRTLMIRLFYQGIVTYKIHWQ</sequence>
<name>A0A9Q1RJ24_9SOLA</name>
<feature type="compositionally biased region" description="Basic and acidic residues" evidence="1">
    <location>
        <begin position="166"/>
        <end position="178"/>
    </location>
</feature>
<dbReference type="EMBL" id="JAJAGQ010000007">
    <property type="protein sequence ID" value="KAJ8558270.1"/>
    <property type="molecule type" value="Genomic_DNA"/>
</dbReference>
<feature type="compositionally biased region" description="Basic and acidic residues" evidence="1">
    <location>
        <begin position="127"/>
        <end position="140"/>
    </location>
</feature>
<dbReference type="Proteomes" id="UP001152561">
    <property type="component" value="Unassembled WGS sequence"/>
</dbReference>
<evidence type="ECO:0000313" key="3">
    <source>
        <dbReference type="Proteomes" id="UP001152561"/>
    </source>
</evidence>
<organism evidence="2 3">
    <name type="scientific">Anisodus acutangulus</name>
    <dbReference type="NCBI Taxonomy" id="402998"/>
    <lineage>
        <taxon>Eukaryota</taxon>
        <taxon>Viridiplantae</taxon>
        <taxon>Streptophyta</taxon>
        <taxon>Embryophyta</taxon>
        <taxon>Tracheophyta</taxon>
        <taxon>Spermatophyta</taxon>
        <taxon>Magnoliopsida</taxon>
        <taxon>eudicotyledons</taxon>
        <taxon>Gunneridae</taxon>
        <taxon>Pentapetalae</taxon>
        <taxon>asterids</taxon>
        <taxon>lamiids</taxon>
        <taxon>Solanales</taxon>
        <taxon>Solanaceae</taxon>
        <taxon>Solanoideae</taxon>
        <taxon>Hyoscyameae</taxon>
        <taxon>Anisodus</taxon>
    </lineage>
</organism>
<dbReference type="SUPFAM" id="SSF56112">
    <property type="entry name" value="Protein kinase-like (PK-like)"/>
    <property type="match status" value="1"/>
</dbReference>
<proteinExistence type="predicted"/>
<feature type="compositionally biased region" description="Basic residues" evidence="1">
    <location>
        <begin position="83"/>
        <end position="97"/>
    </location>
</feature>
<reference evidence="3" key="1">
    <citation type="journal article" date="2023" name="Proc. Natl. Acad. Sci. U.S.A.">
        <title>Genomic and structural basis for evolution of tropane alkaloid biosynthesis.</title>
        <authorList>
            <person name="Wanga Y.-J."/>
            <person name="Taina T."/>
            <person name="Yua J.-Y."/>
            <person name="Lia J."/>
            <person name="Xua B."/>
            <person name="Chenc J."/>
            <person name="D'Auriad J.C."/>
            <person name="Huanga J.-P."/>
            <person name="Huanga S.-X."/>
        </authorList>
    </citation>
    <scope>NUCLEOTIDE SEQUENCE [LARGE SCALE GENOMIC DNA]</scope>
    <source>
        <strain evidence="3">cv. KIB-2019</strain>
    </source>
</reference>
<dbReference type="AlphaFoldDB" id="A0A9Q1RJ24"/>
<dbReference type="InterPro" id="IPR011009">
    <property type="entry name" value="Kinase-like_dom_sf"/>
</dbReference>
<feature type="region of interest" description="Disordered" evidence="1">
    <location>
        <begin position="75"/>
        <end position="184"/>
    </location>
</feature>
<feature type="compositionally biased region" description="Basic and acidic residues" evidence="1">
    <location>
        <begin position="98"/>
        <end position="118"/>
    </location>
</feature>
<evidence type="ECO:0000256" key="1">
    <source>
        <dbReference type="SAM" id="MobiDB-lite"/>
    </source>
</evidence>
<gene>
    <name evidence="2" type="ORF">K7X08_005036</name>
</gene>
<protein>
    <submittedName>
        <fullName evidence="2">Uncharacterized protein</fullName>
    </submittedName>
</protein>
<dbReference type="Gene3D" id="3.30.200.20">
    <property type="entry name" value="Phosphorylase Kinase, domain 1"/>
    <property type="match status" value="1"/>
</dbReference>
<accession>A0A9Q1RJ24</accession>